<proteinExistence type="predicted"/>
<accession>A0ABN2IJ97</accession>
<comment type="caution">
    <text evidence="2">The sequence shown here is derived from an EMBL/GenBank/DDBJ whole genome shotgun (WGS) entry which is preliminary data.</text>
</comment>
<dbReference type="Proteomes" id="UP001499947">
    <property type="component" value="Unassembled WGS sequence"/>
</dbReference>
<evidence type="ECO:0000313" key="2">
    <source>
        <dbReference type="EMBL" id="GAA1705767.1"/>
    </source>
</evidence>
<protein>
    <submittedName>
        <fullName evidence="2">Uncharacterized protein</fullName>
    </submittedName>
</protein>
<feature type="compositionally biased region" description="Low complexity" evidence="1">
    <location>
        <begin position="187"/>
        <end position="202"/>
    </location>
</feature>
<keyword evidence="3" id="KW-1185">Reference proteome</keyword>
<reference evidence="2 3" key="1">
    <citation type="journal article" date="2019" name="Int. J. Syst. Evol. Microbiol.">
        <title>The Global Catalogue of Microorganisms (GCM) 10K type strain sequencing project: providing services to taxonomists for standard genome sequencing and annotation.</title>
        <authorList>
            <consortium name="The Broad Institute Genomics Platform"/>
            <consortium name="The Broad Institute Genome Sequencing Center for Infectious Disease"/>
            <person name="Wu L."/>
            <person name="Ma J."/>
        </authorList>
    </citation>
    <scope>NUCLEOTIDE SEQUENCE [LARGE SCALE GENOMIC DNA]</scope>
    <source>
        <strain evidence="2 3">JCM 13244</strain>
    </source>
</reference>
<evidence type="ECO:0000256" key="1">
    <source>
        <dbReference type="SAM" id="MobiDB-lite"/>
    </source>
</evidence>
<dbReference type="EMBL" id="BAAALR010000061">
    <property type="protein sequence ID" value="GAA1705767.1"/>
    <property type="molecule type" value="Genomic_DNA"/>
</dbReference>
<name>A0ABN2IJ97_9ACTN</name>
<sequence>MLASGNLGLVSFPDVPGRMSREQIDARHPGLLRTLADHPGVGFLLVRSEAHGAVVLGAEGAEHRLDTGEVFGASPLTVFGPGAEAAVRRTAHFRNTPDIMVNSAYDPARGTVHAFEGQIGSHGGLGGEQGHPFLLWPAELTPPVAAGEELVGAEQVHRVLRRWLEEADGPQVPEEETAATAETYAPTGAGPAAVEAPAPQGPTEVEVPVDTGLPRAPDLARTVQDSRWDGAPAAPFTVVSRVVPNKTR</sequence>
<gene>
    <name evidence="2" type="ORF">GCM10009680_53190</name>
</gene>
<feature type="region of interest" description="Disordered" evidence="1">
    <location>
        <begin position="187"/>
        <end position="217"/>
    </location>
</feature>
<evidence type="ECO:0000313" key="3">
    <source>
        <dbReference type="Proteomes" id="UP001499947"/>
    </source>
</evidence>
<organism evidence="2 3">
    <name type="scientific">Streptomyces yatensis</name>
    <dbReference type="NCBI Taxonomy" id="155177"/>
    <lineage>
        <taxon>Bacteria</taxon>
        <taxon>Bacillati</taxon>
        <taxon>Actinomycetota</taxon>
        <taxon>Actinomycetes</taxon>
        <taxon>Kitasatosporales</taxon>
        <taxon>Streptomycetaceae</taxon>
        <taxon>Streptomyces</taxon>
        <taxon>Streptomyces violaceusniger group</taxon>
    </lineage>
</organism>